<accession>A0A1B6KGL2</accession>
<name>A0A1B6KGL2_9HEMI</name>
<organism evidence="1">
    <name type="scientific">Graphocephala atropunctata</name>
    <dbReference type="NCBI Taxonomy" id="36148"/>
    <lineage>
        <taxon>Eukaryota</taxon>
        <taxon>Metazoa</taxon>
        <taxon>Ecdysozoa</taxon>
        <taxon>Arthropoda</taxon>
        <taxon>Hexapoda</taxon>
        <taxon>Insecta</taxon>
        <taxon>Pterygota</taxon>
        <taxon>Neoptera</taxon>
        <taxon>Paraneoptera</taxon>
        <taxon>Hemiptera</taxon>
        <taxon>Auchenorrhyncha</taxon>
        <taxon>Membracoidea</taxon>
        <taxon>Cicadellidae</taxon>
        <taxon>Cicadellinae</taxon>
        <taxon>Cicadellini</taxon>
        <taxon>Graphocephala</taxon>
    </lineage>
</organism>
<sequence length="231" mass="26414">LGGKNTPVRKGAKKNYIPCPKCSGLYSKSNMHKHYKKCSGLKMPKFLGSAIETTQKINFPKTISETLKKDIIPGMDTRNEELINLIVTDPDLIEFGNMQCLRFGNEIVKHKNLIRQRLRTIAKVTLLMQQLDVCVKRVRDIFHPDRWESFIIAVTEFASLKDECLKKQSPTQVYNAGLLFSNVARYIKASSPTDEHGKVTREIIQVWIELYEQKFKSSTGLPSNKIATRKK</sequence>
<protein>
    <submittedName>
        <fullName evidence="1">Uncharacterized protein</fullName>
    </submittedName>
</protein>
<dbReference type="PANTHER" id="PTHR33480:SF1">
    <property type="entry name" value="TYR RECOMBINASE DOMAIN-CONTAINING PROTEIN"/>
    <property type="match status" value="1"/>
</dbReference>
<gene>
    <name evidence="1" type="ORF">g.54809</name>
</gene>
<proteinExistence type="predicted"/>
<evidence type="ECO:0000313" key="1">
    <source>
        <dbReference type="EMBL" id="JAT10581.1"/>
    </source>
</evidence>
<dbReference type="EMBL" id="GEBQ01029396">
    <property type="protein sequence ID" value="JAT10581.1"/>
    <property type="molecule type" value="Transcribed_RNA"/>
</dbReference>
<reference evidence="1" key="1">
    <citation type="submission" date="2015-11" db="EMBL/GenBank/DDBJ databases">
        <title>De novo transcriptome assembly of four potential Pierce s Disease insect vectors from Arizona vineyards.</title>
        <authorList>
            <person name="Tassone E.E."/>
        </authorList>
    </citation>
    <scope>NUCLEOTIDE SEQUENCE</scope>
</reference>
<dbReference type="AlphaFoldDB" id="A0A1B6KGL2"/>
<dbReference type="PANTHER" id="PTHR33480">
    <property type="entry name" value="SET DOMAIN-CONTAINING PROTEIN-RELATED"/>
    <property type="match status" value="1"/>
</dbReference>
<feature type="non-terminal residue" evidence="1">
    <location>
        <position position="1"/>
    </location>
</feature>